<dbReference type="Proteomes" id="UP000800036">
    <property type="component" value="Unassembled WGS sequence"/>
</dbReference>
<protein>
    <submittedName>
        <fullName evidence="1">Uncharacterized protein</fullName>
    </submittedName>
</protein>
<dbReference type="AlphaFoldDB" id="A0A6A5VJF8"/>
<evidence type="ECO:0000313" key="1">
    <source>
        <dbReference type="EMBL" id="KAF1976780.1"/>
    </source>
</evidence>
<proteinExistence type="predicted"/>
<sequence>MLFTTVRLVASPEHADMVAKTDLTVLKRYAKSVVCEPVKESWIMSRKLFDNIIFVRPLEIAMDCMREEFCQGGDPEWFKAFEGRKWEELGGVGKRGFMAKYLPEGQKRFTEEELAEGYEAYLSRAHGTKALFESGGLVPIWERALGQLEKVDAVTVGMWDYSSYSVERHSELWKLSAAAQKDLTGQTTKICRAWISPHLKNRTFRPRIEEKIGWDPECIAAVEAYSAGAIIALLQRCASSLTHLNLLSEFGECVWPPEYVDVAVLPPKYARTDFVHLGMGRTIRNTVFFVPYDTDARIVGLDPYAKAGKCC</sequence>
<organism evidence="1 2">
    <name type="scientific">Bimuria novae-zelandiae CBS 107.79</name>
    <dbReference type="NCBI Taxonomy" id="1447943"/>
    <lineage>
        <taxon>Eukaryota</taxon>
        <taxon>Fungi</taxon>
        <taxon>Dikarya</taxon>
        <taxon>Ascomycota</taxon>
        <taxon>Pezizomycotina</taxon>
        <taxon>Dothideomycetes</taxon>
        <taxon>Pleosporomycetidae</taxon>
        <taxon>Pleosporales</taxon>
        <taxon>Massarineae</taxon>
        <taxon>Didymosphaeriaceae</taxon>
        <taxon>Bimuria</taxon>
    </lineage>
</organism>
<evidence type="ECO:0000313" key="2">
    <source>
        <dbReference type="Proteomes" id="UP000800036"/>
    </source>
</evidence>
<gene>
    <name evidence="1" type="ORF">BU23DRAFT_565461</name>
</gene>
<reference evidence="1" key="1">
    <citation type="journal article" date="2020" name="Stud. Mycol.">
        <title>101 Dothideomycetes genomes: a test case for predicting lifestyles and emergence of pathogens.</title>
        <authorList>
            <person name="Haridas S."/>
            <person name="Albert R."/>
            <person name="Binder M."/>
            <person name="Bloem J."/>
            <person name="Labutti K."/>
            <person name="Salamov A."/>
            <person name="Andreopoulos B."/>
            <person name="Baker S."/>
            <person name="Barry K."/>
            <person name="Bills G."/>
            <person name="Bluhm B."/>
            <person name="Cannon C."/>
            <person name="Castanera R."/>
            <person name="Culley D."/>
            <person name="Daum C."/>
            <person name="Ezra D."/>
            <person name="Gonzalez J."/>
            <person name="Henrissat B."/>
            <person name="Kuo A."/>
            <person name="Liang C."/>
            <person name="Lipzen A."/>
            <person name="Lutzoni F."/>
            <person name="Magnuson J."/>
            <person name="Mondo S."/>
            <person name="Nolan M."/>
            <person name="Ohm R."/>
            <person name="Pangilinan J."/>
            <person name="Park H.-J."/>
            <person name="Ramirez L."/>
            <person name="Alfaro M."/>
            <person name="Sun H."/>
            <person name="Tritt A."/>
            <person name="Yoshinaga Y."/>
            <person name="Zwiers L.-H."/>
            <person name="Turgeon B."/>
            <person name="Goodwin S."/>
            <person name="Spatafora J."/>
            <person name="Crous P."/>
            <person name="Grigoriev I."/>
        </authorList>
    </citation>
    <scope>NUCLEOTIDE SEQUENCE</scope>
    <source>
        <strain evidence="1">CBS 107.79</strain>
    </source>
</reference>
<dbReference type="OrthoDB" id="5010675at2759"/>
<dbReference type="EMBL" id="ML976665">
    <property type="protein sequence ID" value="KAF1976780.1"/>
    <property type="molecule type" value="Genomic_DNA"/>
</dbReference>
<name>A0A6A5VJF8_9PLEO</name>
<accession>A0A6A5VJF8</accession>
<keyword evidence="2" id="KW-1185">Reference proteome</keyword>